<dbReference type="InterPro" id="IPR001789">
    <property type="entry name" value="Sig_transdc_resp-reg_receiver"/>
</dbReference>
<dbReference type="Pfam" id="PF00072">
    <property type="entry name" value="Response_reg"/>
    <property type="match status" value="1"/>
</dbReference>
<dbReference type="GO" id="GO:0000156">
    <property type="term" value="F:phosphorelay response regulator activity"/>
    <property type="evidence" value="ECO:0007669"/>
    <property type="project" value="InterPro"/>
</dbReference>
<sequence>MIQAIALDDEPMALEVIRLYAEKVSFLTLAATFESATDALQFLHKHPVDLVFLDINMPDISGLDFSKLLPPTSGFVFTTAYSNFAVEAFQLNAVDYLIKPFDFHRFLQACQKGYRFVKKEAAVSEYIFVKYGYDWVRITLADLLYVESDGNYLKFKEKTRQTVTRMTLIEAQELLPSNLFVRTHKSFLINLTHIQKIERHQIKVASDTFVPLSSAHRITLLEELRRQWRVA</sequence>
<name>A0A4R4KL24_9BACT</name>
<dbReference type="InterPro" id="IPR011006">
    <property type="entry name" value="CheY-like_superfamily"/>
</dbReference>
<dbReference type="SMART" id="SM00850">
    <property type="entry name" value="LytTR"/>
    <property type="match status" value="1"/>
</dbReference>
<dbReference type="OrthoDB" id="1646880at2"/>
<evidence type="ECO:0000313" key="5">
    <source>
        <dbReference type="Proteomes" id="UP000295706"/>
    </source>
</evidence>
<dbReference type="InterPro" id="IPR046947">
    <property type="entry name" value="LytR-like"/>
</dbReference>
<comment type="caution">
    <text evidence="4">The sequence shown here is derived from an EMBL/GenBank/DDBJ whole genome shotgun (WGS) entry which is preliminary data.</text>
</comment>
<dbReference type="Pfam" id="PF04397">
    <property type="entry name" value="LytTR"/>
    <property type="match status" value="1"/>
</dbReference>
<feature type="domain" description="Response regulatory" evidence="2">
    <location>
        <begin position="3"/>
        <end position="114"/>
    </location>
</feature>
<keyword evidence="1" id="KW-0597">Phosphoprotein</keyword>
<evidence type="ECO:0000259" key="3">
    <source>
        <dbReference type="PROSITE" id="PS50930"/>
    </source>
</evidence>
<dbReference type="InterPro" id="IPR007492">
    <property type="entry name" value="LytTR_DNA-bd_dom"/>
</dbReference>
<evidence type="ECO:0000259" key="2">
    <source>
        <dbReference type="PROSITE" id="PS50110"/>
    </source>
</evidence>
<organism evidence="4 5">
    <name type="scientific">Arundinibacter roseus</name>
    <dbReference type="NCBI Taxonomy" id="2070510"/>
    <lineage>
        <taxon>Bacteria</taxon>
        <taxon>Pseudomonadati</taxon>
        <taxon>Bacteroidota</taxon>
        <taxon>Cytophagia</taxon>
        <taxon>Cytophagales</taxon>
        <taxon>Spirosomataceae</taxon>
        <taxon>Arundinibacter</taxon>
    </lineage>
</organism>
<dbReference type="Gene3D" id="3.40.50.2300">
    <property type="match status" value="1"/>
</dbReference>
<dbReference type="AlphaFoldDB" id="A0A4R4KL24"/>
<proteinExistence type="predicted"/>
<dbReference type="PANTHER" id="PTHR37299:SF1">
    <property type="entry name" value="STAGE 0 SPORULATION PROTEIN A HOMOLOG"/>
    <property type="match status" value="1"/>
</dbReference>
<feature type="domain" description="HTH LytTR-type" evidence="3">
    <location>
        <begin position="136"/>
        <end position="199"/>
    </location>
</feature>
<dbReference type="RefSeq" id="WP_132113708.1">
    <property type="nucleotide sequence ID" value="NZ_SMJU01000001.1"/>
</dbReference>
<dbReference type="PANTHER" id="PTHR37299">
    <property type="entry name" value="TRANSCRIPTIONAL REGULATOR-RELATED"/>
    <property type="match status" value="1"/>
</dbReference>
<evidence type="ECO:0000313" key="4">
    <source>
        <dbReference type="EMBL" id="TDB69024.1"/>
    </source>
</evidence>
<dbReference type="Gene3D" id="2.40.50.1020">
    <property type="entry name" value="LytTr DNA-binding domain"/>
    <property type="match status" value="1"/>
</dbReference>
<gene>
    <name evidence="4" type="ORF">EZE20_01440</name>
</gene>
<feature type="modified residue" description="4-aspartylphosphate" evidence="1">
    <location>
        <position position="54"/>
    </location>
</feature>
<dbReference type="PROSITE" id="PS50110">
    <property type="entry name" value="RESPONSE_REGULATORY"/>
    <property type="match status" value="1"/>
</dbReference>
<dbReference type="Proteomes" id="UP000295706">
    <property type="component" value="Unassembled WGS sequence"/>
</dbReference>
<accession>A0A4R4KL24</accession>
<protein>
    <submittedName>
        <fullName evidence="4">Response regulator transcription factor</fullName>
    </submittedName>
</protein>
<dbReference type="SUPFAM" id="SSF52172">
    <property type="entry name" value="CheY-like"/>
    <property type="match status" value="1"/>
</dbReference>
<reference evidence="4 5" key="1">
    <citation type="submission" date="2019-02" db="EMBL/GenBank/DDBJ databases">
        <title>Arundinibacter roseus gen. nov., sp. nov., a new member of the family Cytophagaceae.</title>
        <authorList>
            <person name="Szuroczki S."/>
            <person name="Khayer B."/>
            <person name="Sproer C."/>
            <person name="Toumi M."/>
            <person name="Szabo A."/>
            <person name="Felfoldi T."/>
            <person name="Schumann P."/>
            <person name="Toth E."/>
        </authorList>
    </citation>
    <scope>NUCLEOTIDE SEQUENCE [LARGE SCALE GENOMIC DNA]</scope>
    <source>
        <strain evidence="4 5">DMA-k-7a</strain>
    </source>
</reference>
<dbReference type="EMBL" id="SMJU01000001">
    <property type="protein sequence ID" value="TDB69024.1"/>
    <property type="molecule type" value="Genomic_DNA"/>
</dbReference>
<dbReference type="GO" id="GO:0003677">
    <property type="term" value="F:DNA binding"/>
    <property type="evidence" value="ECO:0007669"/>
    <property type="project" value="InterPro"/>
</dbReference>
<dbReference type="SMART" id="SM00448">
    <property type="entry name" value="REC"/>
    <property type="match status" value="1"/>
</dbReference>
<keyword evidence="5" id="KW-1185">Reference proteome</keyword>
<evidence type="ECO:0000256" key="1">
    <source>
        <dbReference type="PROSITE-ProRule" id="PRU00169"/>
    </source>
</evidence>
<dbReference type="PROSITE" id="PS50930">
    <property type="entry name" value="HTH_LYTTR"/>
    <property type="match status" value="1"/>
</dbReference>